<keyword evidence="3" id="KW-0328">Glycosyltransferase</keyword>
<evidence type="ECO:0000256" key="8">
    <source>
        <dbReference type="ARBA" id="ARBA00023034"/>
    </source>
</evidence>
<reference evidence="13" key="1">
    <citation type="submission" date="2025-08" db="UniProtKB">
        <authorList>
            <consortium name="RefSeq"/>
        </authorList>
    </citation>
    <scope>IDENTIFICATION</scope>
    <source>
        <tissue evidence="13">Testes</tissue>
    </source>
</reference>
<keyword evidence="9" id="KW-0472">Membrane</keyword>
<evidence type="ECO:0000256" key="1">
    <source>
        <dbReference type="ARBA" id="ARBA00004323"/>
    </source>
</evidence>
<keyword evidence="5" id="KW-0812">Transmembrane</keyword>
<dbReference type="InterPro" id="IPR050943">
    <property type="entry name" value="Glycosyltr_29_Sialyltrsf"/>
</dbReference>
<dbReference type="Pfam" id="PF00777">
    <property type="entry name" value="Glyco_transf_29"/>
    <property type="match status" value="1"/>
</dbReference>
<keyword evidence="7" id="KW-1133">Transmembrane helix</keyword>
<dbReference type="RefSeq" id="XP_002741026.2">
    <property type="nucleotide sequence ID" value="XM_002740980.2"/>
</dbReference>
<dbReference type="Proteomes" id="UP000694865">
    <property type="component" value="Unplaced"/>
</dbReference>
<sequence>MKTTSVTVNIIEQETNNSFTNTTTNVMHVKRTMNITLHMSNITAQQSDDSLTNSTGNEKPYKYTAKRVHAGDIMEKQANNSLRGKTKQKTKNSTQIFSKFARGNPFTIKGENMTVHRIPRQKTCAVVGNSGILLNSSCGDEINSNDFVIRCNIPEIEGFSRDVGNKTNVTNINLTRVKDIHKYAKKNSDSPNFIDNFRYLNNTILWTLGSPRTARTKKLVYSVKYLKSKFDLNFQVAYTEVEQNYTHLLSAMKFKKAPTAGMLTIGVAVCLCDKVSVYGFYPFPAGPDGRFVPYHYFGEFTNITAGSFKTRHGFNQEYSTLQKWHKDGLLDFVSGACTQLREKG</sequence>
<keyword evidence="6" id="KW-0735">Signal-anchor</keyword>
<keyword evidence="11" id="KW-0325">Glycoprotein</keyword>
<keyword evidence="12" id="KW-1185">Reference proteome</keyword>
<dbReference type="InterPro" id="IPR001675">
    <property type="entry name" value="Glyco_trans_29"/>
</dbReference>
<keyword evidence="8" id="KW-0333">Golgi apparatus</keyword>
<gene>
    <name evidence="13" type="primary">LOC100374748</name>
</gene>
<proteinExistence type="inferred from homology"/>
<evidence type="ECO:0000313" key="13">
    <source>
        <dbReference type="RefSeq" id="XP_002741026.2"/>
    </source>
</evidence>
<keyword evidence="10" id="KW-1015">Disulfide bond</keyword>
<comment type="similarity">
    <text evidence="2">Belongs to the glycosyltransferase 29 family.</text>
</comment>
<keyword evidence="4" id="KW-0808">Transferase</keyword>
<protein>
    <submittedName>
        <fullName evidence="13">CMP-N-acetylneuraminate-poly-alpha-2, 8-sialyltransferase-like</fullName>
    </submittedName>
</protein>
<evidence type="ECO:0000256" key="2">
    <source>
        <dbReference type="ARBA" id="ARBA00006003"/>
    </source>
</evidence>
<dbReference type="InterPro" id="IPR012163">
    <property type="entry name" value="Sialyl_trans"/>
</dbReference>
<comment type="subcellular location">
    <subcellularLocation>
        <location evidence="1">Golgi apparatus membrane</location>
        <topology evidence="1">Single-pass type II membrane protein</topology>
    </subcellularLocation>
</comment>
<dbReference type="PANTHER" id="PTHR11987:SF53">
    <property type="entry name" value="ALPHA-2,8-SIALYLTRANSFERASE 8F-LIKE"/>
    <property type="match status" value="1"/>
</dbReference>
<dbReference type="CDD" id="cd23963">
    <property type="entry name" value="GT29_ST8SIA"/>
    <property type="match status" value="1"/>
</dbReference>
<name>A0ABM0GZS7_SACKO</name>
<evidence type="ECO:0000256" key="5">
    <source>
        <dbReference type="ARBA" id="ARBA00022692"/>
    </source>
</evidence>
<evidence type="ECO:0000256" key="4">
    <source>
        <dbReference type="ARBA" id="ARBA00022679"/>
    </source>
</evidence>
<evidence type="ECO:0000256" key="10">
    <source>
        <dbReference type="ARBA" id="ARBA00023157"/>
    </source>
</evidence>
<evidence type="ECO:0000256" key="6">
    <source>
        <dbReference type="ARBA" id="ARBA00022968"/>
    </source>
</evidence>
<dbReference type="PIRSF" id="PIRSF005557">
    <property type="entry name" value="Sialyl_trans"/>
    <property type="match status" value="1"/>
</dbReference>
<evidence type="ECO:0000256" key="11">
    <source>
        <dbReference type="ARBA" id="ARBA00023180"/>
    </source>
</evidence>
<dbReference type="Gene3D" id="3.90.1480.20">
    <property type="entry name" value="Glycosyl transferase family 29"/>
    <property type="match status" value="1"/>
</dbReference>
<dbReference type="GeneID" id="100374748"/>
<accession>A0ABM0GZS7</accession>
<evidence type="ECO:0000256" key="9">
    <source>
        <dbReference type="ARBA" id="ARBA00023136"/>
    </source>
</evidence>
<evidence type="ECO:0000256" key="7">
    <source>
        <dbReference type="ARBA" id="ARBA00022989"/>
    </source>
</evidence>
<evidence type="ECO:0000313" key="12">
    <source>
        <dbReference type="Proteomes" id="UP000694865"/>
    </source>
</evidence>
<dbReference type="InterPro" id="IPR038578">
    <property type="entry name" value="GT29-like_sf"/>
</dbReference>
<organism evidence="12 13">
    <name type="scientific">Saccoglossus kowalevskii</name>
    <name type="common">Acorn worm</name>
    <dbReference type="NCBI Taxonomy" id="10224"/>
    <lineage>
        <taxon>Eukaryota</taxon>
        <taxon>Metazoa</taxon>
        <taxon>Hemichordata</taxon>
        <taxon>Enteropneusta</taxon>
        <taxon>Harrimaniidae</taxon>
        <taxon>Saccoglossus</taxon>
    </lineage>
</organism>
<dbReference type="PANTHER" id="PTHR11987">
    <property type="entry name" value="ALPHA-2,8-SIALYLTRANSFERASE"/>
    <property type="match status" value="1"/>
</dbReference>
<evidence type="ECO:0000256" key="3">
    <source>
        <dbReference type="ARBA" id="ARBA00022676"/>
    </source>
</evidence>